<dbReference type="EMBL" id="RJVU01047120">
    <property type="protein sequence ID" value="ROL43869.1"/>
    <property type="molecule type" value="Genomic_DNA"/>
</dbReference>
<feature type="compositionally biased region" description="Basic and acidic residues" evidence="1">
    <location>
        <begin position="41"/>
        <end position="59"/>
    </location>
</feature>
<dbReference type="AlphaFoldDB" id="A0A3N0YCA1"/>
<organism evidence="2 3">
    <name type="scientific">Anabarilius grahami</name>
    <name type="common">Kanglang fish</name>
    <name type="synonym">Barilius grahami</name>
    <dbReference type="NCBI Taxonomy" id="495550"/>
    <lineage>
        <taxon>Eukaryota</taxon>
        <taxon>Metazoa</taxon>
        <taxon>Chordata</taxon>
        <taxon>Craniata</taxon>
        <taxon>Vertebrata</taxon>
        <taxon>Euteleostomi</taxon>
        <taxon>Actinopterygii</taxon>
        <taxon>Neopterygii</taxon>
        <taxon>Teleostei</taxon>
        <taxon>Ostariophysi</taxon>
        <taxon>Cypriniformes</taxon>
        <taxon>Xenocyprididae</taxon>
        <taxon>Xenocypridinae</taxon>
        <taxon>Xenocypridinae incertae sedis</taxon>
        <taxon>Anabarilius</taxon>
    </lineage>
</organism>
<accession>A0A3N0YCA1</accession>
<proteinExistence type="predicted"/>
<comment type="caution">
    <text evidence="2">The sequence shown here is derived from an EMBL/GenBank/DDBJ whole genome shotgun (WGS) entry which is preliminary data.</text>
</comment>
<dbReference type="Proteomes" id="UP000281406">
    <property type="component" value="Unassembled WGS sequence"/>
</dbReference>
<evidence type="ECO:0000313" key="3">
    <source>
        <dbReference type="Proteomes" id="UP000281406"/>
    </source>
</evidence>
<reference evidence="2 3" key="1">
    <citation type="submission" date="2018-10" db="EMBL/GenBank/DDBJ databases">
        <title>Genome assembly for a Yunnan-Guizhou Plateau 3E fish, Anabarilius grahami (Regan), and its evolutionary and genetic applications.</title>
        <authorList>
            <person name="Jiang W."/>
        </authorList>
    </citation>
    <scope>NUCLEOTIDE SEQUENCE [LARGE SCALE GENOMIC DNA]</scope>
    <source>
        <strain evidence="2">AG-KIZ</strain>
        <tissue evidence="2">Muscle</tissue>
    </source>
</reference>
<feature type="region of interest" description="Disordered" evidence="1">
    <location>
        <begin position="38"/>
        <end position="60"/>
    </location>
</feature>
<keyword evidence="3" id="KW-1185">Reference proteome</keyword>
<evidence type="ECO:0000313" key="2">
    <source>
        <dbReference type="EMBL" id="ROL43869.1"/>
    </source>
</evidence>
<sequence>MARKVHYGAAQMPTQARACPLLTSLHNKVFQVFTKGQHGWRKADEAEDGTKHAHHRGEETDYVTTKKLKGAQYPSLSNPYCNNPTPDHSLVKKDTKATIMPNLSHLDSVSQRR</sequence>
<protein>
    <submittedName>
        <fullName evidence="2">Uncharacterized protein</fullName>
    </submittedName>
</protein>
<evidence type="ECO:0000256" key="1">
    <source>
        <dbReference type="SAM" id="MobiDB-lite"/>
    </source>
</evidence>
<gene>
    <name evidence="2" type="ORF">DPX16_11901</name>
</gene>
<name>A0A3N0YCA1_ANAGA</name>